<feature type="transmembrane region" description="Helical" evidence="2">
    <location>
        <begin position="30"/>
        <end position="48"/>
    </location>
</feature>
<dbReference type="GeneID" id="81361126"/>
<dbReference type="Proteomes" id="UP001149074">
    <property type="component" value="Unassembled WGS sequence"/>
</dbReference>
<evidence type="ECO:0008006" key="5">
    <source>
        <dbReference type="Google" id="ProtNLM"/>
    </source>
</evidence>
<reference evidence="3" key="1">
    <citation type="submission" date="2022-11" db="EMBL/GenBank/DDBJ databases">
        <authorList>
            <person name="Petersen C."/>
        </authorList>
    </citation>
    <scope>NUCLEOTIDE SEQUENCE</scope>
    <source>
        <strain evidence="3">IBT 30761</strain>
    </source>
</reference>
<dbReference type="InterPro" id="IPR039535">
    <property type="entry name" value="ASST-like"/>
</dbReference>
<name>A0A9W9EZV2_9EURO</name>
<evidence type="ECO:0000256" key="1">
    <source>
        <dbReference type="SAM" id="MobiDB-lite"/>
    </source>
</evidence>
<dbReference type="InterPro" id="IPR011044">
    <property type="entry name" value="Quino_amine_DH_bsu"/>
</dbReference>
<feature type="region of interest" description="Disordered" evidence="1">
    <location>
        <begin position="584"/>
        <end position="605"/>
    </location>
</feature>
<dbReference type="Pfam" id="PF14269">
    <property type="entry name" value="Arylsulfotran_2"/>
    <property type="match status" value="1"/>
</dbReference>
<evidence type="ECO:0000313" key="4">
    <source>
        <dbReference type="Proteomes" id="UP001149074"/>
    </source>
</evidence>
<comment type="caution">
    <text evidence="3">The sequence shown here is derived from an EMBL/GenBank/DDBJ whole genome shotgun (WGS) entry which is preliminary data.</text>
</comment>
<keyword evidence="2" id="KW-0812">Transmembrane</keyword>
<dbReference type="OrthoDB" id="5427350at2759"/>
<dbReference type="EMBL" id="JAPQKI010000009">
    <property type="protein sequence ID" value="KAJ5090972.1"/>
    <property type="molecule type" value="Genomic_DNA"/>
</dbReference>
<dbReference type="AlphaFoldDB" id="A0A9W9EZV2"/>
<gene>
    <name evidence="3" type="ORF">N7532_009656</name>
</gene>
<dbReference type="SUPFAM" id="SSF50969">
    <property type="entry name" value="YVTN repeat-like/Quinoprotein amine dehydrogenase"/>
    <property type="match status" value="1"/>
</dbReference>
<keyword evidence="4" id="KW-1185">Reference proteome</keyword>
<protein>
    <recommendedName>
        <fullName evidence="5">Arylsulfotransferase</fullName>
    </recommendedName>
</protein>
<evidence type="ECO:0000256" key="2">
    <source>
        <dbReference type="SAM" id="Phobius"/>
    </source>
</evidence>
<dbReference type="RefSeq" id="XP_056472953.1">
    <property type="nucleotide sequence ID" value="XM_056622147.1"/>
</dbReference>
<organism evidence="3 4">
    <name type="scientific">Penicillium argentinense</name>
    <dbReference type="NCBI Taxonomy" id="1131581"/>
    <lineage>
        <taxon>Eukaryota</taxon>
        <taxon>Fungi</taxon>
        <taxon>Dikarya</taxon>
        <taxon>Ascomycota</taxon>
        <taxon>Pezizomycotina</taxon>
        <taxon>Eurotiomycetes</taxon>
        <taxon>Eurotiomycetidae</taxon>
        <taxon>Eurotiales</taxon>
        <taxon>Aspergillaceae</taxon>
        <taxon>Penicillium</taxon>
    </lineage>
</organism>
<dbReference type="PANTHER" id="PTHR35340:SF5">
    <property type="entry name" value="ASST-DOMAIN-CONTAINING PROTEIN"/>
    <property type="match status" value="1"/>
</dbReference>
<reference evidence="3" key="2">
    <citation type="journal article" date="2023" name="IMA Fungus">
        <title>Comparative genomic study of the Penicillium genus elucidates a diverse pangenome and 15 lateral gene transfer events.</title>
        <authorList>
            <person name="Petersen C."/>
            <person name="Sorensen T."/>
            <person name="Nielsen M.R."/>
            <person name="Sondergaard T.E."/>
            <person name="Sorensen J.L."/>
            <person name="Fitzpatrick D.A."/>
            <person name="Frisvad J.C."/>
            <person name="Nielsen K.L."/>
        </authorList>
    </citation>
    <scope>NUCLEOTIDE SEQUENCE</scope>
    <source>
        <strain evidence="3">IBT 30761</strain>
    </source>
</reference>
<feature type="transmembrane region" description="Helical" evidence="2">
    <location>
        <begin position="548"/>
        <end position="569"/>
    </location>
</feature>
<accession>A0A9W9EZV2</accession>
<evidence type="ECO:0000313" key="3">
    <source>
        <dbReference type="EMBL" id="KAJ5090972.1"/>
    </source>
</evidence>
<proteinExistence type="predicted"/>
<keyword evidence="2" id="KW-0472">Membrane</keyword>
<dbReference type="InterPro" id="IPR053143">
    <property type="entry name" value="Arylsulfate_ST"/>
</dbReference>
<sequence length="605" mass="67893">MYLRASSAVARLSSWLSRGDRPRKPAWRRWIPAVAAVTAATVFFWIYAVPQLLRFRFRTGMSWYDMGWYGFGPSRTYVSFHEQSPVIEISPAGAQCDQRYTFLAPRGDSVVHPGPMILDAQGELVWMKDNWGTTQDFHVQRYKGQDYVTYWQGDEEDGYGHGSWYMLDSTYTVQYVVSPAGDLDGDLHEFHITPNDTALITIYDPIPYDLTSVGGPELGWLYDGVFQEIDLATGELLFEWRSSSFYTPESSYEPLRDRGHERTFGYDYFHINSVDKNDQGHYLISARHTHTITCIDGATGEVLWSLGGKDNEFTDESNGVATQFAWQHDARWQSPNTLTLFNNAANGGHDLSAVSQGLLLELDIPARKAKVLTSYDHPQDLMVVSQGNLQVLENGNVLVGWGHSAAFTEFSPDGELLCNVHFGASAYFTFGRIVSYRVFKGDWVGRPDTLPDAAIAEDSVFVSWNGATEVAAWRLEAWDGIDIDNMSFVMIKDVDRTGFETEVSFTANVTSFFQVAALDDDGEVLGKTAILQRGSESPARSSILGHSWGVTIIMLFAIGCLFLGLYYAISRVLRRQRSRGDPSYRLVAHKEEDDGHGPENDHLPI</sequence>
<keyword evidence="2" id="KW-1133">Transmembrane helix</keyword>
<dbReference type="PANTHER" id="PTHR35340">
    <property type="entry name" value="PQQ ENZYME REPEAT PROTEIN-RELATED"/>
    <property type="match status" value="1"/>
</dbReference>